<dbReference type="Proteomes" id="UP000887540">
    <property type="component" value="Unplaced"/>
</dbReference>
<dbReference type="InterPro" id="IPR036397">
    <property type="entry name" value="RNaseH_sf"/>
</dbReference>
<organism evidence="2 3">
    <name type="scientific">Acrobeloides nanus</name>
    <dbReference type="NCBI Taxonomy" id="290746"/>
    <lineage>
        <taxon>Eukaryota</taxon>
        <taxon>Metazoa</taxon>
        <taxon>Ecdysozoa</taxon>
        <taxon>Nematoda</taxon>
        <taxon>Chromadorea</taxon>
        <taxon>Rhabditida</taxon>
        <taxon>Tylenchina</taxon>
        <taxon>Cephalobomorpha</taxon>
        <taxon>Cephaloboidea</taxon>
        <taxon>Cephalobidae</taxon>
        <taxon>Acrobeloides</taxon>
    </lineage>
</organism>
<feature type="domain" description="Mos1 transposase HTH" evidence="1">
    <location>
        <begin position="7"/>
        <end position="45"/>
    </location>
</feature>
<dbReference type="Gene3D" id="3.30.420.10">
    <property type="entry name" value="Ribonuclease H-like superfamily/Ribonuclease H"/>
    <property type="match status" value="1"/>
</dbReference>
<dbReference type="GO" id="GO:0003676">
    <property type="term" value="F:nucleic acid binding"/>
    <property type="evidence" value="ECO:0007669"/>
    <property type="project" value="InterPro"/>
</dbReference>
<dbReference type="PANTHER" id="PTHR46060:SF1">
    <property type="entry name" value="MARINER MOS1 TRANSPOSASE-LIKE PROTEIN"/>
    <property type="match status" value="1"/>
</dbReference>
<dbReference type="Gene3D" id="1.10.10.1450">
    <property type="match status" value="1"/>
</dbReference>
<protein>
    <submittedName>
        <fullName evidence="3">Mos1 transposase HTH domain-containing protein</fullName>
    </submittedName>
</protein>
<evidence type="ECO:0000259" key="1">
    <source>
        <dbReference type="Pfam" id="PF17906"/>
    </source>
</evidence>
<sequence length="190" mass="22062">MRTPDHIKLRSIMLNHFEKGWTAAQSFRDLTNTYGEGTIGESTVELELDDDALLEAVEQDENTLPECLERSLGSTIQPLFDIFYNLEKFVVSIKFREKMERNRLKEAIQMKRPRKKNHIIFHHDNAKLHVREDVVEFIEENLPHPPYSSDAAATDFYVNLSISNSMQGEIFDDFYDMVNSVKDADGDYVQ</sequence>
<dbReference type="InterPro" id="IPR041426">
    <property type="entry name" value="Mos1_HTH"/>
</dbReference>
<name>A0A914C7L9_9BILA</name>
<proteinExistence type="predicted"/>
<evidence type="ECO:0000313" key="3">
    <source>
        <dbReference type="WBParaSite" id="ACRNAN_Path_406.g1540.t1"/>
    </source>
</evidence>
<dbReference type="InterPro" id="IPR052709">
    <property type="entry name" value="Transposase-MT_Hybrid"/>
</dbReference>
<keyword evidence="2" id="KW-1185">Reference proteome</keyword>
<reference evidence="3" key="1">
    <citation type="submission" date="2022-11" db="UniProtKB">
        <authorList>
            <consortium name="WormBaseParasite"/>
        </authorList>
    </citation>
    <scope>IDENTIFICATION</scope>
</reference>
<dbReference type="AlphaFoldDB" id="A0A914C7L9"/>
<dbReference type="WBParaSite" id="ACRNAN_Path_406.g1540.t1">
    <property type="protein sequence ID" value="ACRNAN_Path_406.g1540.t1"/>
    <property type="gene ID" value="ACRNAN_Path_406.g1540"/>
</dbReference>
<accession>A0A914C7L9</accession>
<dbReference type="PANTHER" id="PTHR46060">
    <property type="entry name" value="MARINER MOS1 TRANSPOSASE-LIKE PROTEIN"/>
    <property type="match status" value="1"/>
</dbReference>
<evidence type="ECO:0000313" key="2">
    <source>
        <dbReference type="Proteomes" id="UP000887540"/>
    </source>
</evidence>
<dbReference type="Pfam" id="PF17906">
    <property type="entry name" value="HTH_48"/>
    <property type="match status" value="1"/>
</dbReference>